<dbReference type="Proteomes" id="UP000184330">
    <property type="component" value="Unassembled WGS sequence"/>
</dbReference>
<dbReference type="STRING" id="576137.A0A1L7XLL4"/>
<dbReference type="GO" id="GO:0005886">
    <property type="term" value="C:plasma membrane"/>
    <property type="evidence" value="ECO:0007669"/>
    <property type="project" value="UniProtKB-SubCell"/>
</dbReference>
<evidence type="ECO:0000313" key="8">
    <source>
        <dbReference type="Proteomes" id="UP000184330"/>
    </source>
</evidence>
<keyword evidence="8" id="KW-1185">Reference proteome</keyword>
<dbReference type="SUPFAM" id="SSF103473">
    <property type="entry name" value="MFS general substrate transporter"/>
    <property type="match status" value="1"/>
</dbReference>
<gene>
    <name evidence="7" type="ORF">PAC_15804</name>
</gene>
<dbReference type="GO" id="GO:0022857">
    <property type="term" value="F:transmembrane transporter activity"/>
    <property type="evidence" value="ECO:0007669"/>
    <property type="project" value="TreeGrafter"/>
</dbReference>
<dbReference type="EMBL" id="FJOG01000033">
    <property type="protein sequence ID" value="CZR65904.1"/>
    <property type="molecule type" value="Genomic_DNA"/>
</dbReference>
<name>A0A1L7XLL4_9HELO</name>
<dbReference type="PANTHER" id="PTHR23502">
    <property type="entry name" value="MAJOR FACILITATOR SUPERFAMILY"/>
    <property type="match status" value="1"/>
</dbReference>
<organism evidence="7 8">
    <name type="scientific">Phialocephala subalpina</name>
    <dbReference type="NCBI Taxonomy" id="576137"/>
    <lineage>
        <taxon>Eukaryota</taxon>
        <taxon>Fungi</taxon>
        <taxon>Dikarya</taxon>
        <taxon>Ascomycota</taxon>
        <taxon>Pezizomycotina</taxon>
        <taxon>Leotiomycetes</taxon>
        <taxon>Helotiales</taxon>
        <taxon>Mollisiaceae</taxon>
        <taxon>Phialocephala</taxon>
        <taxon>Phialocephala fortinii species complex</taxon>
    </lineage>
</organism>
<feature type="transmembrane region" description="Helical" evidence="6">
    <location>
        <begin position="419"/>
        <end position="438"/>
    </location>
</feature>
<keyword evidence="2 6" id="KW-0812">Transmembrane</keyword>
<protein>
    <submittedName>
        <fullName evidence="7">Uncharacterized protein</fullName>
    </submittedName>
</protein>
<evidence type="ECO:0000256" key="4">
    <source>
        <dbReference type="ARBA" id="ARBA00023136"/>
    </source>
</evidence>
<evidence type="ECO:0000256" key="5">
    <source>
        <dbReference type="SAM" id="MobiDB-lite"/>
    </source>
</evidence>
<reference evidence="7 8" key="1">
    <citation type="submission" date="2016-03" db="EMBL/GenBank/DDBJ databases">
        <authorList>
            <person name="Ploux O."/>
        </authorList>
    </citation>
    <scope>NUCLEOTIDE SEQUENCE [LARGE SCALE GENOMIC DNA]</scope>
    <source>
        <strain evidence="7 8">UAMH 11012</strain>
    </source>
</reference>
<feature type="transmembrane region" description="Helical" evidence="6">
    <location>
        <begin position="132"/>
        <end position="151"/>
    </location>
</feature>
<dbReference type="Gene3D" id="1.20.1250.20">
    <property type="entry name" value="MFS general substrate transporter like domains"/>
    <property type="match status" value="1"/>
</dbReference>
<feature type="transmembrane region" description="Helical" evidence="6">
    <location>
        <begin position="367"/>
        <end position="389"/>
    </location>
</feature>
<dbReference type="AlphaFoldDB" id="A0A1L7XLL4"/>
<evidence type="ECO:0000256" key="2">
    <source>
        <dbReference type="ARBA" id="ARBA00022692"/>
    </source>
</evidence>
<evidence type="ECO:0000256" key="3">
    <source>
        <dbReference type="ARBA" id="ARBA00022989"/>
    </source>
</evidence>
<keyword evidence="4 6" id="KW-0472">Membrane</keyword>
<dbReference type="PANTHER" id="PTHR23502:SF188">
    <property type="entry name" value="MAJOR FACILITATOR SUPERFAMILY (MFS) PROFILE DOMAIN-CONTAINING PROTEIN"/>
    <property type="match status" value="1"/>
</dbReference>
<feature type="transmembrane region" description="Helical" evidence="6">
    <location>
        <begin position="219"/>
        <end position="243"/>
    </location>
</feature>
<dbReference type="InterPro" id="IPR036259">
    <property type="entry name" value="MFS_trans_sf"/>
</dbReference>
<evidence type="ECO:0000313" key="7">
    <source>
        <dbReference type="EMBL" id="CZR65904.1"/>
    </source>
</evidence>
<evidence type="ECO:0000256" key="6">
    <source>
        <dbReference type="SAM" id="Phobius"/>
    </source>
</evidence>
<sequence length="503" mass="56346">MQSFTQWKRLNSFVVAKINTEKKRFNYNQSTHQLNPVQRPAPSTECGEILGHGPSSLQRDANGKQRTSSPISSTQDGDQPTASDPFTDMLGQDLEGITPNDENERGGPATYLVEAAAPDDCNPRDWPKARKFRATIIVFWIVFVCGWASAVNSSSSTKAAAKLHVGEEQRAWLLLYSCSAMLSVLWHLVQYPKLWDGTRAISYPCSSWQTYFDNADRSLVWPLFALSPILGPALAPVAGGWIIQSSSLSWQWVDWITLLISGIAFIIAFLFLPGAFSPILLQWKAVSLRKATGDARFKSSLELQDPLTPRLKTNISSLIIFFTREPIVILLGFYLALIYVLVFTFLWGFANLFVDTYGFSQGLKGTAFLAIAVGVLLNTTTMPFFRHIYLNHLRAEKKEHSESSQSTDQEPTIAPEIRLLPAMFCAPLFPISLFWRGWTNYASISVWSDLFAAGLIGFSLMGIFGRCWFRCSFHFIDTGIGFGRGVDLRGSFKWLSNVMHDTR</sequence>
<feature type="compositionally biased region" description="Polar residues" evidence="5">
    <location>
        <begin position="55"/>
        <end position="84"/>
    </location>
</feature>
<comment type="subcellular location">
    <subcellularLocation>
        <location evidence="1">Membrane</location>
        <topology evidence="1">Multi-pass membrane protein</topology>
    </subcellularLocation>
</comment>
<keyword evidence="3 6" id="KW-1133">Transmembrane helix</keyword>
<feature type="transmembrane region" description="Helical" evidence="6">
    <location>
        <begin position="327"/>
        <end position="347"/>
    </location>
</feature>
<proteinExistence type="predicted"/>
<feature type="transmembrane region" description="Helical" evidence="6">
    <location>
        <begin position="171"/>
        <end position="189"/>
    </location>
</feature>
<dbReference type="OrthoDB" id="3936150at2759"/>
<feature type="transmembrane region" description="Helical" evidence="6">
    <location>
        <begin position="450"/>
        <end position="469"/>
    </location>
</feature>
<accession>A0A1L7XLL4</accession>
<evidence type="ECO:0000256" key="1">
    <source>
        <dbReference type="ARBA" id="ARBA00004141"/>
    </source>
</evidence>
<feature type="transmembrane region" description="Helical" evidence="6">
    <location>
        <begin position="255"/>
        <end position="281"/>
    </location>
</feature>
<feature type="region of interest" description="Disordered" evidence="5">
    <location>
        <begin position="29"/>
        <end position="107"/>
    </location>
</feature>